<dbReference type="InterPro" id="IPR008847">
    <property type="entry name" value="Suf"/>
</dbReference>
<dbReference type="EnsemblPlants" id="KQJ94847">
    <property type="protein sequence ID" value="KQJ94847"/>
    <property type="gene ID" value="BRADI_3g13610v3"/>
</dbReference>
<dbReference type="RefSeq" id="XP_010234254.1">
    <property type="nucleotide sequence ID" value="XM_010235952.3"/>
</dbReference>
<evidence type="ECO:0000256" key="6">
    <source>
        <dbReference type="PROSITE-ProRule" id="PRU00176"/>
    </source>
</evidence>
<keyword evidence="11" id="KW-1185">Reference proteome</keyword>
<name>I1I0G3_BRADI</name>
<dbReference type="OMA" id="PSGLTKM"/>
<gene>
    <name evidence="10" type="primary">LOC100845498</name>
    <name evidence="9" type="ORF">BRADI_3g13610v3</name>
</gene>
<dbReference type="Pfam" id="PF05843">
    <property type="entry name" value="Suf"/>
    <property type="match status" value="1"/>
</dbReference>
<dbReference type="GO" id="GO:0008380">
    <property type="term" value="P:RNA splicing"/>
    <property type="evidence" value="ECO:0007669"/>
    <property type="project" value="UniProtKB-KW"/>
</dbReference>
<dbReference type="SMART" id="SM00360">
    <property type="entry name" value="RRM"/>
    <property type="match status" value="1"/>
</dbReference>
<dbReference type="InterPro" id="IPR011990">
    <property type="entry name" value="TPR-like_helical_dom_sf"/>
</dbReference>
<dbReference type="OrthoDB" id="360390at2759"/>
<feature type="compositionally biased region" description="Basic and acidic residues" evidence="7">
    <location>
        <begin position="739"/>
        <end position="748"/>
    </location>
</feature>
<evidence type="ECO:0000256" key="2">
    <source>
        <dbReference type="ARBA" id="ARBA00022664"/>
    </source>
</evidence>
<organism evidence="10">
    <name type="scientific">Brachypodium distachyon</name>
    <name type="common">Purple false brome</name>
    <name type="synonym">Trachynia distachya</name>
    <dbReference type="NCBI Taxonomy" id="15368"/>
    <lineage>
        <taxon>Eukaryota</taxon>
        <taxon>Viridiplantae</taxon>
        <taxon>Streptophyta</taxon>
        <taxon>Embryophyta</taxon>
        <taxon>Tracheophyta</taxon>
        <taxon>Spermatophyta</taxon>
        <taxon>Magnoliopsida</taxon>
        <taxon>Liliopsida</taxon>
        <taxon>Poales</taxon>
        <taxon>Poaceae</taxon>
        <taxon>BOP clade</taxon>
        <taxon>Pooideae</taxon>
        <taxon>Stipodae</taxon>
        <taxon>Brachypodieae</taxon>
        <taxon>Brachypodium</taxon>
    </lineage>
</organism>
<feature type="compositionally biased region" description="Acidic residues" evidence="7">
    <location>
        <begin position="37"/>
        <end position="54"/>
    </location>
</feature>
<dbReference type="InterPro" id="IPR035979">
    <property type="entry name" value="RBD_domain_sf"/>
</dbReference>
<feature type="region of interest" description="Disordered" evidence="7">
    <location>
        <begin position="563"/>
        <end position="655"/>
    </location>
</feature>
<dbReference type="InterPro" id="IPR013212">
    <property type="entry name" value="Mad3/Bub1_I"/>
</dbReference>
<dbReference type="SUPFAM" id="SSF54928">
    <property type="entry name" value="RNA-binding domain, RBD"/>
    <property type="match status" value="1"/>
</dbReference>
<dbReference type="Gramene" id="KQJ94847">
    <property type="protein sequence ID" value="KQJ94847"/>
    <property type="gene ID" value="BRADI_3g13610v3"/>
</dbReference>
<evidence type="ECO:0000256" key="5">
    <source>
        <dbReference type="ARBA" id="ARBA00023242"/>
    </source>
</evidence>
<reference evidence="9 10" key="1">
    <citation type="journal article" date="2010" name="Nature">
        <title>Genome sequencing and analysis of the model grass Brachypodium distachyon.</title>
        <authorList>
            <consortium name="International Brachypodium Initiative"/>
        </authorList>
    </citation>
    <scope>NUCLEOTIDE SEQUENCE [LARGE SCALE GENOMIC DNA]</scope>
    <source>
        <strain evidence="9">Bd21</strain>
        <strain evidence="10">cv. Bd21</strain>
    </source>
</reference>
<dbReference type="GO" id="GO:0006397">
    <property type="term" value="P:mRNA processing"/>
    <property type="evidence" value="ECO:0007669"/>
    <property type="project" value="UniProtKB-KW"/>
</dbReference>
<dbReference type="Gene3D" id="1.25.40.10">
    <property type="entry name" value="Tetratricopeptide repeat domain"/>
    <property type="match status" value="2"/>
</dbReference>
<protein>
    <recommendedName>
        <fullName evidence="8">RRM domain-containing protein</fullName>
    </recommendedName>
</protein>
<dbReference type="InterPro" id="IPR003107">
    <property type="entry name" value="HAT"/>
</dbReference>
<feature type="region of interest" description="Disordered" evidence="7">
    <location>
        <begin position="728"/>
        <end position="833"/>
    </location>
</feature>
<dbReference type="PROSITE" id="PS50102">
    <property type="entry name" value="RRM"/>
    <property type="match status" value="1"/>
</dbReference>
<proteinExistence type="predicted"/>
<evidence type="ECO:0000313" key="11">
    <source>
        <dbReference type="Proteomes" id="UP000008810"/>
    </source>
</evidence>
<reference evidence="10" key="3">
    <citation type="submission" date="2018-08" db="UniProtKB">
        <authorList>
            <consortium name="EnsemblPlants"/>
        </authorList>
    </citation>
    <scope>IDENTIFICATION</scope>
    <source>
        <strain evidence="10">cv. Bd21</strain>
    </source>
</reference>
<dbReference type="SMART" id="SM00777">
    <property type="entry name" value="Mad3_BUB1_I"/>
    <property type="match status" value="1"/>
</dbReference>
<dbReference type="EMBL" id="CM000882">
    <property type="protein sequence ID" value="KQJ94848.1"/>
    <property type="molecule type" value="Genomic_DNA"/>
</dbReference>
<accession>I1I0G3</accession>
<dbReference type="HOGENOM" id="CLU_007172_2_0_1"/>
<evidence type="ECO:0000313" key="10">
    <source>
        <dbReference type="EnsemblPlants" id="KQJ94847"/>
    </source>
</evidence>
<dbReference type="SMART" id="SM00386">
    <property type="entry name" value="HAT"/>
    <property type="match status" value="9"/>
</dbReference>
<dbReference type="InterPro" id="IPR012677">
    <property type="entry name" value="Nucleotide-bd_a/b_plait_sf"/>
</dbReference>
<evidence type="ECO:0000256" key="3">
    <source>
        <dbReference type="ARBA" id="ARBA00022737"/>
    </source>
</evidence>
<keyword evidence="3" id="KW-0677">Repeat</keyword>
<dbReference type="eggNOG" id="KOG0128">
    <property type="taxonomic scope" value="Eukaryota"/>
</dbReference>
<dbReference type="PANTHER" id="PTHR17204:SF25">
    <property type="entry name" value="RRM DOMAIN-CONTAINING PROTEIN"/>
    <property type="match status" value="1"/>
</dbReference>
<dbReference type="GeneID" id="100845498"/>
<dbReference type="Gene3D" id="3.30.70.330">
    <property type="match status" value="1"/>
</dbReference>
<keyword evidence="4" id="KW-0508">mRNA splicing</keyword>
<feature type="compositionally biased region" description="Acidic residues" evidence="7">
    <location>
        <begin position="1"/>
        <end position="11"/>
    </location>
</feature>
<evidence type="ECO:0000256" key="7">
    <source>
        <dbReference type="SAM" id="MobiDB-lite"/>
    </source>
</evidence>
<dbReference type="STRING" id="15368.I1I0G3"/>
<dbReference type="PANTHER" id="PTHR17204">
    <property type="entry name" value="PRE-MRNA PROCESSING PROTEIN PRP39-RELATED"/>
    <property type="match status" value="1"/>
</dbReference>
<dbReference type="InterPro" id="IPR000504">
    <property type="entry name" value="RRM_dom"/>
</dbReference>
<evidence type="ECO:0000313" key="9">
    <source>
        <dbReference type="EMBL" id="KQJ94847.1"/>
    </source>
</evidence>
<evidence type="ECO:0000256" key="1">
    <source>
        <dbReference type="ARBA" id="ARBA00004123"/>
    </source>
</evidence>
<dbReference type="AlphaFoldDB" id="I1I0G3"/>
<dbReference type="EnsemblPlants" id="KQJ94848">
    <property type="protein sequence ID" value="KQJ94848"/>
    <property type="gene ID" value="BRADI_3g13610v3"/>
</dbReference>
<reference evidence="9" key="2">
    <citation type="submission" date="2017-06" db="EMBL/GenBank/DDBJ databases">
        <title>WGS assembly of Brachypodium distachyon.</title>
        <authorList>
            <consortium name="The International Brachypodium Initiative"/>
            <person name="Lucas S."/>
            <person name="Harmon-Smith M."/>
            <person name="Lail K."/>
            <person name="Tice H."/>
            <person name="Grimwood J."/>
            <person name="Bruce D."/>
            <person name="Barry K."/>
            <person name="Shu S."/>
            <person name="Lindquist E."/>
            <person name="Wang M."/>
            <person name="Pitluck S."/>
            <person name="Vogel J.P."/>
            <person name="Garvin D.F."/>
            <person name="Mockler T.C."/>
            <person name="Schmutz J."/>
            <person name="Rokhsar D."/>
            <person name="Bevan M.W."/>
        </authorList>
    </citation>
    <scope>NUCLEOTIDE SEQUENCE</scope>
    <source>
        <strain evidence="9">Bd21</strain>
    </source>
</reference>
<feature type="compositionally biased region" description="Low complexity" evidence="7">
    <location>
        <begin position="12"/>
        <end position="21"/>
    </location>
</feature>
<keyword evidence="5" id="KW-0539">Nucleus</keyword>
<keyword evidence="6" id="KW-0694">RNA-binding</keyword>
<evidence type="ECO:0000256" key="4">
    <source>
        <dbReference type="ARBA" id="ARBA00023187"/>
    </source>
</evidence>
<feature type="region of interest" description="Disordered" evidence="7">
    <location>
        <begin position="1"/>
        <end position="54"/>
    </location>
</feature>
<dbReference type="Gramene" id="KQJ94848">
    <property type="protein sequence ID" value="KQJ94848"/>
    <property type="gene ID" value="BRADI_3g13610v3"/>
</dbReference>
<sequence>MATAPMEEDLPEAAAAAGVAEDAGEGEKPAEGLPADSDSDSSDSDDDDAGGDGGEELRIQALERALQEHPLYESYVQLIHCLRKSGNIEKLRAAREEMNKYFPLTPKMWQDWAKDEISLSSGPESFSDIEKLYEHGVQEYLSIKLWRDYLDYVEENDQSVSQCSPSGLSKMRDLHERAITAGGLHVTEGSKLWEAYREYEMAILTIIDGNDEEKQKQSQRVRVLFHRQLSVPLAHLDSILAAYKSWEAEEGNANDPESEFDGVPPNVVSAYRKANEIYNARKQYEDQLNNVSASDADKLQAFLKYIKFEESCGDPARVQVLYERAVSEFPVSNDLWMGYMSYLDRTLKVPAVLKSVYHRATRNCTWVSDLWIRYLLSLERIHASEDELRHVFEQAIRCSFPMKEYLDIYLTRVDSLRRRMPAGLDFQLIRQTFVDAAEFLSPHLGIEELLPFNAYWARLECNIGKDLAAGRGVWENALKKSGSCLEVWQHYISMEIEMGHTQEARSLYKRCYSKKFAGSGSEVICYSWIRFEREYGTLDDYDLAVKKVTPRLKELMMFKAQQDAKSDPYSVPKETSYANDSSQKRKPSKMTSKVQPPAKKRKDNPPKNTVSSDDHGLKEPSTNNSVQEAGKASREKAEASMESSQGGNKSSNQPKPYLYSDKCTAYMSNIDLTATEMHIRRFFSDIGGVADIRLLRDRFTKKSRGLAYVDFLDKEHLEAAIKKNKQKLLSKKVSIAHSDPSKSKKNREAGTSSKGQDKLPSEGEHGEKPPVAAGSSDKEMPKGDTKTKAKNMLFAPRAVMKPRGWNKKDDEKPDVAPEELKSNDEFRNLLLKK</sequence>
<feature type="compositionally biased region" description="Basic and acidic residues" evidence="7">
    <location>
        <begin position="776"/>
        <end position="787"/>
    </location>
</feature>
<evidence type="ECO:0000259" key="8">
    <source>
        <dbReference type="PROSITE" id="PS50102"/>
    </source>
</evidence>
<comment type="subcellular location">
    <subcellularLocation>
        <location evidence="1">Nucleus</location>
    </subcellularLocation>
</comment>
<dbReference type="KEGG" id="bdi:100845498"/>
<keyword evidence="2" id="KW-0507">mRNA processing</keyword>
<feature type="domain" description="RRM" evidence="8">
    <location>
        <begin position="663"/>
        <end position="740"/>
    </location>
</feature>
<dbReference type="EMBL" id="CM000882">
    <property type="protein sequence ID" value="KQJ94847.1"/>
    <property type="molecule type" value="Genomic_DNA"/>
</dbReference>
<feature type="compositionally biased region" description="Basic and acidic residues" evidence="7">
    <location>
        <begin position="806"/>
        <end position="827"/>
    </location>
</feature>
<dbReference type="GO" id="GO:0003723">
    <property type="term" value="F:RNA binding"/>
    <property type="evidence" value="ECO:0007669"/>
    <property type="project" value="UniProtKB-UniRule"/>
</dbReference>
<feature type="compositionally biased region" description="Basic and acidic residues" evidence="7">
    <location>
        <begin position="755"/>
        <end position="768"/>
    </location>
</feature>
<feature type="compositionally biased region" description="Polar residues" evidence="7">
    <location>
        <begin position="641"/>
        <end position="654"/>
    </location>
</feature>
<dbReference type="SUPFAM" id="SSF48452">
    <property type="entry name" value="TPR-like"/>
    <property type="match status" value="1"/>
</dbReference>
<dbReference type="Pfam" id="PF00076">
    <property type="entry name" value="RRM_1"/>
    <property type="match status" value="1"/>
</dbReference>
<dbReference type="GO" id="GO:0005634">
    <property type="term" value="C:nucleus"/>
    <property type="evidence" value="ECO:0007669"/>
    <property type="project" value="UniProtKB-SubCell"/>
</dbReference>
<dbReference type="Proteomes" id="UP000008810">
    <property type="component" value="Chromosome 3"/>
</dbReference>